<evidence type="ECO:0000256" key="2">
    <source>
        <dbReference type="ARBA" id="ARBA00020110"/>
    </source>
</evidence>
<dbReference type="InterPro" id="IPR001492">
    <property type="entry name" value="Flagellin"/>
</dbReference>
<keyword evidence="4" id="KW-0964">Secreted</keyword>
<dbReference type="PANTHER" id="PTHR42792:SF2">
    <property type="entry name" value="FLAGELLIN"/>
    <property type="match status" value="1"/>
</dbReference>
<dbReference type="PANTHER" id="PTHR42792">
    <property type="entry name" value="FLAGELLIN"/>
    <property type="match status" value="1"/>
</dbReference>
<dbReference type="InterPro" id="IPR001029">
    <property type="entry name" value="Flagellin_N"/>
</dbReference>
<gene>
    <name evidence="7" type="ORF">FYJ33_06520</name>
</gene>
<dbReference type="InterPro" id="IPR042187">
    <property type="entry name" value="Flagellin_C_sub2"/>
</dbReference>
<dbReference type="SUPFAM" id="SSF64518">
    <property type="entry name" value="Phase 1 flagellin"/>
    <property type="match status" value="1"/>
</dbReference>
<evidence type="ECO:0000259" key="6">
    <source>
        <dbReference type="Pfam" id="PF00700"/>
    </source>
</evidence>
<dbReference type="Proteomes" id="UP000460287">
    <property type="component" value="Unassembled WGS sequence"/>
</dbReference>
<dbReference type="InterPro" id="IPR046358">
    <property type="entry name" value="Flagellin_C"/>
</dbReference>
<accession>A0A7X2MXU4</accession>
<comment type="similarity">
    <text evidence="1 4">Belongs to the bacterial flagellin family.</text>
</comment>
<evidence type="ECO:0000259" key="5">
    <source>
        <dbReference type="Pfam" id="PF00669"/>
    </source>
</evidence>
<dbReference type="EMBL" id="VULX01000007">
    <property type="protein sequence ID" value="MSR91069.1"/>
    <property type="molecule type" value="Genomic_DNA"/>
</dbReference>
<dbReference type="Pfam" id="PF00700">
    <property type="entry name" value="Flagellin_C"/>
    <property type="match status" value="1"/>
</dbReference>
<dbReference type="Pfam" id="PF00669">
    <property type="entry name" value="Flagellin_N"/>
    <property type="match status" value="1"/>
</dbReference>
<keyword evidence="7" id="KW-0969">Cilium</keyword>
<feature type="domain" description="Flagellin N-terminal" evidence="5">
    <location>
        <begin position="12"/>
        <end position="147"/>
    </location>
</feature>
<evidence type="ECO:0000313" key="8">
    <source>
        <dbReference type="Proteomes" id="UP000460287"/>
    </source>
</evidence>
<dbReference type="GO" id="GO:0005198">
    <property type="term" value="F:structural molecule activity"/>
    <property type="evidence" value="ECO:0007669"/>
    <property type="project" value="UniProtKB-UniRule"/>
</dbReference>
<protein>
    <recommendedName>
        <fullName evidence="2 4">Flagellin</fullName>
    </recommendedName>
</protein>
<keyword evidence="3 4" id="KW-0975">Bacterial flagellum</keyword>
<comment type="caution">
    <text evidence="7">The sequence shown here is derived from an EMBL/GenBank/DDBJ whole genome shotgun (WGS) entry which is preliminary data.</text>
</comment>
<dbReference type="Gene3D" id="6.10.10.10">
    <property type="entry name" value="Flagellar export chaperone, C-terminal domain"/>
    <property type="match status" value="1"/>
</dbReference>
<evidence type="ECO:0000256" key="4">
    <source>
        <dbReference type="RuleBase" id="RU362073"/>
    </source>
</evidence>
<dbReference type="GO" id="GO:0005576">
    <property type="term" value="C:extracellular region"/>
    <property type="evidence" value="ECO:0007669"/>
    <property type="project" value="UniProtKB-SubCell"/>
</dbReference>
<feature type="domain" description="Flagellin C-terminal" evidence="6">
    <location>
        <begin position="206"/>
        <end position="291"/>
    </location>
</feature>
<dbReference type="AlphaFoldDB" id="A0A7X2MXU4"/>
<comment type="subcellular location">
    <subcellularLocation>
        <location evidence="4">Secreted</location>
    </subcellularLocation>
    <subcellularLocation>
        <location evidence="4">Bacterial flagellum</location>
    </subcellularLocation>
</comment>
<reference evidence="7 8" key="1">
    <citation type="submission" date="2019-08" db="EMBL/GenBank/DDBJ databases">
        <title>In-depth cultivation of the pig gut microbiome towards novel bacterial diversity and tailored functional studies.</title>
        <authorList>
            <person name="Wylensek D."/>
            <person name="Hitch T.C.A."/>
            <person name="Clavel T."/>
        </authorList>
    </citation>
    <scope>NUCLEOTIDE SEQUENCE [LARGE SCALE GENOMIC DNA]</scope>
    <source>
        <strain evidence="7 8">WCA-383-APC-5B</strain>
    </source>
</reference>
<name>A0A7X2MXU4_9CLOT</name>
<organism evidence="7 8">
    <name type="scientific">Inconstantimicrobium porci</name>
    <dbReference type="NCBI Taxonomy" id="2652291"/>
    <lineage>
        <taxon>Bacteria</taxon>
        <taxon>Bacillati</taxon>
        <taxon>Bacillota</taxon>
        <taxon>Clostridia</taxon>
        <taxon>Eubacteriales</taxon>
        <taxon>Clostridiaceae</taxon>
        <taxon>Inconstantimicrobium</taxon>
    </lineage>
</organism>
<dbReference type="Gene3D" id="1.20.1330.10">
    <property type="entry name" value="f41 fragment of flagellin, N-terminal domain"/>
    <property type="match status" value="1"/>
</dbReference>
<evidence type="ECO:0000256" key="3">
    <source>
        <dbReference type="ARBA" id="ARBA00023143"/>
    </source>
</evidence>
<proteinExistence type="inferred from homology"/>
<keyword evidence="7" id="KW-0282">Flagellum</keyword>
<keyword evidence="8" id="KW-1185">Reference proteome</keyword>
<dbReference type="PRINTS" id="PR00207">
    <property type="entry name" value="FLAGELLIN"/>
</dbReference>
<dbReference type="GO" id="GO:0009288">
    <property type="term" value="C:bacterial-type flagellum"/>
    <property type="evidence" value="ECO:0007669"/>
    <property type="project" value="UniProtKB-SubCell"/>
</dbReference>
<comment type="function">
    <text evidence="4">Flagellin is the subunit protein which polymerizes to form the filaments of bacterial flagella.</text>
</comment>
<keyword evidence="7" id="KW-0966">Cell projection</keyword>
<evidence type="ECO:0000313" key="7">
    <source>
        <dbReference type="EMBL" id="MSR91069.1"/>
    </source>
</evidence>
<sequence>MLNFGSDKMRLSHNLASLSLYRKYSKDLKDGSVALGRITSGQKINSSKEGATKIGQSELLRVQIRGLEMARRNTQDGASMMQTVDGAMDSITTAIKRIKELSVQAANGTNTDIDKQSIQEEIDAMKAHINTTAKNTEFNGVKLLDDKYCDSIDNPSYYDMMSGANVGENIKIPMYKVNTSTLTGKDGTPLDKIDVMGSPEQLQKNLDIADGALTKALQIRSKYGALQQRFESVSGNNEEFSAILQNAESSIRDADLAEEMLNYSKNDILINASIAMMTQSNNLPQDALKILERVK</sequence>
<evidence type="ECO:0000256" key="1">
    <source>
        <dbReference type="ARBA" id="ARBA00005709"/>
    </source>
</evidence>